<dbReference type="PROSITE" id="PS51171">
    <property type="entry name" value="PREPHENATE_DEHYDR_3"/>
    <property type="match status" value="1"/>
</dbReference>
<dbReference type="CDD" id="cd13631">
    <property type="entry name" value="PBP2_Ct-PDT_like"/>
    <property type="match status" value="1"/>
</dbReference>
<keyword evidence="4" id="KW-0057">Aromatic amino acid biosynthesis</keyword>
<dbReference type="OrthoDB" id="9802281at2"/>
<dbReference type="RefSeq" id="WP_093367965.1">
    <property type="nucleotide sequence ID" value="NZ_FNCW01000007.1"/>
</dbReference>
<keyword evidence="5" id="KW-0584">Phenylalanine biosynthesis</keyword>
<evidence type="ECO:0000313" key="10">
    <source>
        <dbReference type="EMBL" id="SDG78165.1"/>
    </source>
</evidence>
<gene>
    <name evidence="10" type="ORF">SAMN04488027_10733</name>
</gene>
<accession>A0A1G7X1V3</accession>
<dbReference type="GO" id="GO:0004664">
    <property type="term" value="F:prephenate dehydratase activity"/>
    <property type="evidence" value="ECO:0007669"/>
    <property type="project" value="UniProtKB-EC"/>
</dbReference>
<dbReference type="InterPro" id="IPR002912">
    <property type="entry name" value="ACT_dom"/>
</dbReference>
<evidence type="ECO:0000256" key="7">
    <source>
        <dbReference type="ARBA" id="ARBA00047848"/>
    </source>
</evidence>
<sequence>MKKKIAIQGIRGSNHYKALTELFNEAEVEALECNTFQELVKAVVTGECEKAVMAIENSIAGSILPNYRLILDHQLQVTAEHYLNISHNLVALPGQDLTDLVQVKSHQMALHQCSNFFSNHLHIHLIEDVDTALPAKIIAEHQLRGVGALVPKGSAELFQLTTLAEDVQNNSLNETRFVVVEKQAGTSLEADKATIQFEMTHESGSLAKVLNTMAAHELNLSKIQSIPIPYDMWRYAFIVDLSFSNRLQFQKAFSEISKISINPTCIGQYKSGKS</sequence>
<protein>
    <recommendedName>
        <fullName evidence="2">prephenate dehydratase</fullName>
        <ecNumber evidence="2">4.2.1.51</ecNumber>
    </recommendedName>
</protein>
<dbReference type="EC" id="4.2.1.51" evidence="2"/>
<dbReference type="Gene3D" id="3.40.190.10">
    <property type="entry name" value="Periplasmic binding protein-like II"/>
    <property type="match status" value="2"/>
</dbReference>
<evidence type="ECO:0000256" key="6">
    <source>
        <dbReference type="ARBA" id="ARBA00023239"/>
    </source>
</evidence>
<evidence type="ECO:0000259" key="8">
    <source>
        <dbReference type="PROSITE" id="PS51171"/>
    </source>
</evidence>
<evidence type="ECO:0000256" key="1">
    <source>
        <dbReference type="ARBA" id="ARBA00004741"/>
    </source>
</evidence>
<organism evidence="10 11">
    <name type="scientific">Psychroflexus sediminis</name>
    <dbReference type="NCBI Taxonomy" id="470826"/>
    <lineage>
        <taxon>Bacteria</taxon>
        <taxon>Pseudomonadati</taxon>
        <taxon>Bacteroidota</taxon>
        <taxon>Flavobacteriia</taxon>
        <taxon>Flavobacteriales</taxon>
        <taxon>Flavobacteriaceae</taxon>
        <taxon>Psychroflexus</taxon>
    </lineage>
</organism>
<evidence type="ECO:0000256" key="4">
    <source>
        <dbReference type="ARBA" id="ARBA00023141"/>
    </source>
</evidence>
<dbReference type="PANTHER" id="PTHR21022:SF19">
    <property type="entry name" value="PREPHENATE DEHYDRATASE-RELATED"/>
    <property type="match status" value="1"/>
</dbReference>
<dbReference type="SUPFAM" id="SSF55021">
    <property type="entry name" value="ACT-like"/>
    <property type="match status" value="1"/>
</dbReference>
<dbReference type="InterPro" id="IPR045865">
    <property type="entry name" value="ACT-like_dom_sf"/>
</dbReference>
<proteinExistence type="predicted"/>
<reference evidence="10 11" key="1">
    <citation type="submission" date="2016-10" db="EMBL/GenBank/DDBJ databases">
        <authorList>
            <person name="de Groot N.N."/>
        </authorList>
    </citation>
    <scope>NUCLEOTIDE SEQUENCE [LARGE SCALE GENOMIC DNA]</scope>
    <source>
        <strain evidence="10 11">DSM 19803</strain>
    </source>
</reference>
<dbReference type="Gene3D" id="3.30.70.260">
    <property type="match status" value="1"/>
</dbReference>
<evidence type="ECO:0000256" key="3">
    <source>
        <dbReference type="ARBA" id="ARBA00022605"/>
    </source>
</evidence>
<dbReference type="EMBL" id="FNCW01000007">
    <property type="protein sequence ID" value="SDG78165.1"/>
    <property type="molecule type" value="Genomic_DNA"/>
</dbReference>
<keyword evidence="11" id="KW-1185">Reference proteome</keyword>
<feature type="domain" description="ACT" evidence="9">
    <location>
        <begin position="194"/>
        <end position="268"/>
    </location>
</feature>
<name>A0A1G7X1V3_9FLAO</name>
<dbReference type="PANTHER" id="PTHR21022">
    <property type="entry name" value="PREPHENATE DEHYDRATASE P PROTEIN"/>
    <property type="match status" value="1"/>
</dbReference>
<dbReference type="PROSITE" id="PS51671">
    <property type="entry name" value="ACT"/>
    <property type="match status" value="1"/>
</dbReference>
<dbReference type="InterPro" id="IPR018528">
    <property type="entry name" value="Preph_deHydtase_CS"/>
</dbReference>
<dbReference type="Pfam" id="PF00800">
    <property type="entry name" value="PDT"/>
    <property type="match status" value="1"/>
</dbReference>
<dbReference type="GO" id="GO:0005737">
    <property type="term" value="C:cytoplasm"/>
    <property type="evidence" value="ECO:0007669"/>
    <property type="project" value="TreeGrafter"/>
</dbReference>
<dbReference type="Proteomes" id="UP000199296">
    <property type="component" value="Unassembled WGS sequence"/>
</dbReference>
<dbReference type="InterPro" id="IPR001086">
    <property type="entry name" value="Preph_deHydtase"/>
</dbReference>
<comment type="pathway">
    <text evidence="1">Amino-acid biosynthesis; L-phenylalanine biosynthesis; phenylpyruvate from prephenate: step 1/1.</text>
</comment>
<dbReference type="AlphaFoldDB" id="A0A1G7X1V3"/>
<evidence type="ECO:0000259" key="9">
    <source>
        <dbReference type="PROSITE" id="PS51671"/>
    </source>
</evidence>
<dbReference type="STRING" id="470826.SAMN04488027_10733"/>
<dbReference type="GO" id="GO:0009094">
    <property type="term" value="P:L-phenylalanine biosynthetic process"/>
    <property type="evidence" value="ECO:0007669"/>
    <property type="project" value="UniProtKB-UniPathway"/>
</dbReference>
<evidence type="ECO:0000256" key="5">
    <source>
        <dbReference type="ARBA" id="ARBA00023222"/>
    </source>
</evidence>
<comment type="catalytic activity">
    <reaction evidence="7">
        <text>prephenate + H(+) = 3-phenylpyruvate + CO2 + H2O</text>
        <dbReference type="Rhea" id="RHEA:21648"/>
        <dbReference type="ChEBI" id="CHEBI:15377"/>
        <dbReference type="ChEBI" id="CHEBI:15378"/>
        <dbReference type="ChEBI" id="CHEBI:16526"/>
        <dbReference type="ChEBI" id="CHEBI:18005"/>
        <dbReference type="ChEBI" id="CHEBI:29934"/>
        <dbReference type="EC" id="4.2.1.51"/>
    </reaction>
</comment>
<evidence type="ECO:0000256" key="2">
    <source>
        <dbReference type="ARBA" id="ARBA00013147"/>
    </source>
</evidence>
<dbReference type="UniPathway" id="UPA00121">
    <property type="reaction ID" value="UER00345"/>
</dbReference>
<dbReference type="SUPFAM" id="SSF53850">
    <property type="entry name" value="Periplasmic binding protein-like II"/>
    <property type="match status" value="1"/>
</dbReference>
<evidence type="ECO:0000313" key="11">
    <source>
        <dbReference type="Proteomes" id="UP000199296"/>
    </source>
</evidence>
<keyword evidence="6" id="KW-0456">Lyase</keyword>
<dbReference type="PROSITE" id="PS00857">
    <property type="entry name" value="PREPHENATE_DEHYDR_1"/>
    <property type="match status" value="1"/>
</dbReference>
<dbReference type="CDD" id="cd04905">
    <property type="entry name" value="ACT_CM-PDT"/>
    <property type="match status" value="1"/>
</dbReference>
<keyword evidence="3" id="KW-0028">Amino-acid biosynthesis</keyword>
<feature type="domain" description="Prephenate dehydratase" evidence="8">
    <location>
        <begin position="4"/>
        <end position="182"/>
    </location>
</feature>